<comment type="caution">
    <text evidence="1">The sequence shown here is derived from an EMBL/GenBank/DDBJ whole genome shotgun (WGS) entry which is preliminary data.</text>
</comment>
<sequence>MREKMGYNPEGQRAQLEMSLDEKKVYEQMQSEVSALRVDLLVNLPRKKRLHIERRLRLLESKLKMLEDGDFGRTIPEVILKDVIERDTGRNFGRPSHSCERPGPPHHIRFFETFTGNQTRENPHTVDNLEAPCKECHELAHNLSIPSGVSIETLFKSFNDSKWQTIEELWHNKNTFQLKKIGQSYSL</sequence>
<accession>A0A2M7XF21</accession>
<reference evidence="2" key="1">
    <citation type="submission" date="2017-09" db="EMBL/GenBank/DDBJ databases">
        <title>Depth-based differentiation of microbial function through sediment-hosted aquifers and enrichment of novel symbionts in the deep terrestrial subsurface.</title>
        <authorList>
            <person name="Probst A.J."/>
            <person name="Ladd B."/>
            <person name="Jarett J.K."/>
            <person name="Geller-Mcgrath D.E."/>
            <person name="Sieber C.M.K."/>
            <person name="Emerson J.B."/>
            <person name="Anantharaman K."/>
            <person name="Thomas B.C."/>
            <person name="Malmstrom R."/>
            <person name="Stieglmeier M."/>
            <person name="Klingl A."/>
            <person name="Woyke T."/>
            <person name="Ryan C.M."/>
            <person name="Banfield J.F."/>
        </authorList>
    </citation>
    <scope>NUCLEOTIDE SEQUENCE [LARGE SCALE GENOMIC DNA]</scope>
</reference>
<dbReference type="Proteomes" id="UP000231263">
    <property type="component" value="Unassembled WGS sequence"/>
</dbReference>
<protein>
    <submittedName>
        <fullName evidence="1">Uncharacterized protein</fullName>
    </submittedName>
</protein>
<name>A0A2M7XF21_9BACT</name>
<proteinExistence type="predicted"/>
<organism evidence="1 2">
    <name type="scientific">Candidatus Uhrbacteria bacterium CG_4_9_14_3_um_filter_41_35</name>
    <dbReference type="NCBI Taxonomy" id="1975034"/>
    <lineage>
        <taxon>Bacteria</taxon>
        <taxon>Candidatus Uhriibacteriota</taxon>
    </lineage>
</organism>
<evidence type="ECO:0000313" key="1">
    <source>
        <dbReference type="EMBL" id="PJA46477.1"/>
    </source>
</evidence>
<dbReference type="EMBL" id="PFWT01000009">
    <property type="protein sequence ID" value="PJA46477.1"/>
    <property type="molecule type" value="Genomic_DNA"/>
</dbReference>
<gene>
    <name evidence="1" type="ORF">CO173_01800</name>
</gene>
<evidence type="ECO:0000313" key="2">
    <source>
        <dbReference type="Proteomes" id="UP000231263"/>
    </source>
</evidence>
<dbReference type="AlphaFoldDB" id="A0A2M7XF21"/>